<name>A0A174C376_9CLOT</name>
<accession>A0A174C376</accession>
<gene>
    <name evidence="1" type="ORF">ERS852471_00882</name>
</gene>
<dbReference type="OrthoDB" id="5783711at2"/>
<protein>
    <submittedName>
        <fullName evidence="1">Uncharacterized protein</fullName>
    </submittedName>
</protein>
<proteinExistence type="predicted"/>
<reference evidence="1 2" key="1">
    <citation type="submission" date="2015-09" db="EMBL/GenBank/DDBJ databases">
        <authorList>
            <consortium name="Pathogen Informatics"/>
        </authorList>
    </citation>
    <scope>NUCLEOTIDE SEQUENCE [LARGE SCALE GENOMIC DNA]</scope>
    <source>
        <strain evidence="1 2">2789STDY5834856</strain>
    </source>
</reference>
<evidence type="ECO:0000313" key="2">
    <source>
        <dbReference type="Proteomes" id="UP000095594"/>
    </source>
</evidence>
<dbReference type="EMBL" id="CYZX01000005">
    <property type="protein sequence ID" value="CUO06335.1"/>
    <property type="molecule type" value="Genomic_DNA"/>
</dbReference>
<dbReference type="AlphaFoldDB" id="A0A174C376"/>
<dbReference type="Proteomes" id="UP000095594">
    <property type="component" value="Unassembled WGS sequence"/>
</dbReference>
<sequence>MENDIKRINLTQFLQWNDRNGCYTDENCDLEDLPRMTYEDAVKYFFCVINDDFYYSITDNIFDLSYEEIINYAKENRFYEITYEKLNLLINNDNPTIEFYKSLV</sequence>
<organism evidence="1 2">
    <name type="scientific">Clostridium disporicum</name>
    <dbReference type="NCBI Taxonomy" id="84024"/>
    <lineage>
        <taxon>Bacteria</taxon>
        <taxon>Bacillati</taxon>
        <taxon>Bacillota</taxon>
        <taxon>Clostridia</taxon>
        <taxon>Eubacteriales</taxon>
        <taxon>Clostridiaceae</taxon>
        <taxon>Clostridium</taxon>
    </lineage>
</organism>
<evidence type="ECO:0000313" key="1">
    <source>
        <dbReference type="EMBL" id="CUO06335.1"/>
    </source>
</evidence>
<dbReference type="RefSeq" id="WP_055264328.1">
    <property type="nucleotide sequence ID" value="NZ_CABIXQ010000005.1"/>
</dbReference>